<dbReference type="AlphaFoldDB" id="A0AAV4AQ84"/>
<evidence type="ECO:0000256" key="2">
    <source>
        <dbReference type="SAM" id="Phobius"/>
    </source>
</evidence>
<keyword evidence="2" id="KW-1133">Transmembrane helix</keyword>
<dbReference type="Proteomes" id="UP000735302">
    <property type="component" value="Unassembled WGS sequence"/>
</dbReference>
<sequence length="530" mass="59172">MGIKLNISIQSKTLNSCQNSGKDDLLKIHMEFGSWNLIKRIKYYRLVIFPKGIRPHLIHRLSEQPVSNQKTYSIDVSWTKNPAPYIYIFEDLSRPGKLCAPKLLCQNQAKFEIESSPFPNYVITLLTSEITDLASYTVIITDEDMKNFKLYTFSLNVSTLPRTTARVALDPPATTTSEALAPPITSTSEALDSTATTTSEALTPPITTTSEALDSPATTTSEALDPPITTTREALDSKLTTSTSQFSNQWTIILLAIVCGILAVALITSLSVRFVRRRQARLSGGDTVDQGVAGASQRRLSDGYEVLPGERISGDYEHIVEDRRYEQIEEDRRLSDGYEVIPCQDSPRSNRRDFSSNVYQTISRENVRCSPQEATSLSKNEETKLKRSQSCSNIKDGKVDIFKHAEDNRTYDVEKSEPFHKSRVPTGQTNESGTFPPLQYFMLRDSIEDVRCANAFYTTEAKENRDNIELQELSSRQSCPTDAEGDGDYLTVLDSETEQRCSADAHGASDCLTVLDSSSEPHDYLELIAD</sequence>
<feature type="transmembrane region" description="Helical" evidence="2">
    <location>
        <begin position="250"/>
        <end position="272"/>
    </location>
</feature>
<evidence type="ECO:0000256" key="1">
    <source>
        <dbReference type="SAM" id="MobiDB-lite"/>
    </source>
</evidence>
<feature type="compositionally biased region" description="Polar residues" evidence="1">
    <location>
        <begin position="173"/>
        <end position="224"/>
    </location>
</feature>
<name>A0AAV4AQ84_9GAST</name>
<keyword evidence="2" id="KW-0812">Transmembrane</keyword>
<feature type="region of interest" description="Disordered" evidence="1">
    <location>
        <begin position="171"/>
        <end position="224"/>
    </location>
</feature>
<protein>
    <recommendedName>
        <fullName evidence="5">Cadherin domain-containing protein</fullName>
    </recommendedName>
</protein>
<evidence type="ECO:0008006" key="5">
    <source>
        <dbReference type="Google" id="ProtNLM"/>
    </source>
</evidence>
<keyword evidence="2" id="KW-0472">Membrane</keyword>
<comment type="caution">
    <text evidence="3">The sequence shown here is derived from an EMBL/GenBank/DDBJ whole genome shotgun (WGS) entry which is preliminary data.</text>
</comment>
<evidence type="ECO:0000313" key="3">
    <source>
        <dbReference type="EMBL" id="GFO08728.1"/>
    </source>
</evidence>
<gene>
    <name evidence="3" type="ORF">PoB_003523300</name>
</gene>
<accession>A0AAV4AQ84</accession>
<feature type="region of interest" description="Disordered" evidence="1">
    <location>
        <begin position="412"/>
        <end position="435"/>
    </location>
</feature>
<organism evidence="3 4">
    <name type="scientific">Plakobranchus ocellatus</name>
    <dbReference type="NCBI Taxonomy" id="259542"/>
    <lineage>
        <taxon>Eukaryota</taxon>
        <taxon>Metazoa</taxon>
        <taxon>Spiralia</taxon>
        <taxon>Lophotrochozoa</taxon>
        <taxon>Mollusca</taxon>
        <taxon>Gastropoda</taxon>
        <taxon>Heterobranchia</taxon>
        <taxon>Euthyneura</taxon>
        <taxon>Panpulmonata</taxon>
        <taxon>Sacoglossa</taxon>
        <taxon>Placobranchoidea</taxon>
        <taxon>Plakobranchidae</taxon>
        <taxon>Plakobranchus</taxon>
    </lineage>
</organism>
<dbReference type="EMBL" id="BLXT01003994">
    <property type="protein sequence ID" value="GFO08728.1"/>
    <property type="molecule type" value="Genomic_DNA"/>
</dbReference>
<reference evidence="3 4" key="1">
    <citation type="journal article" date="2021" name="Elife">
        <title>Chloroplast acquisition without the gene transfer in kleptoplastic sea slugs, Plakobranchus ocellatus.</title>
        <authorList>
            <person name="Maeda T."/>
            <person name="Takahashi S."/>
            <person name="Yoshida T."/>
            <person name="Shimamura S."/>
            <person name="Takaki Y."/>
            <person name="Nagai Y."/>
            <person name="Toyoda A."/>
            <person name="Suzuki Y."/>
            <person name="Arimoto A."/>
            <person name="Ishii H."/>
            <person name="Satoh N."/>
            <person name="Nishiyama T."/>
            <person name="Hasebe M."/>
            <person name="Maruyama T."/>
            <person name="Minagawa J."/>
            <person name="Obokata J."/>
            <person name="Shigenobu S."/>
        </authorList>
    </citation>
    <scope>NUCLEOTIDE SEQUENCE [LARGE SCALE GENOMIC DNA]</scope>
</reference>
<evidence type="ECO:0000313" key="4">
    <source>
        <dbReference type="Proteomes" id="UP000735302"/>
    </source>
</evidence>
<proteinExistence type="predicted"/>
<keyword evidence="4" id="KW-1185">Reference proteome</keyword>